<dbReference type="STRING" id="3818.A0A444YNE9"/>
<dbReference type="GO" id="GO:0008757">
    <property type="term" value="F:S-adenosylmethionine-dependent methyltransferase activity"/>
    <property type="evidence" value="ECO:0007669"/>
    <property type="project" value="InterPro"/>
</dbReference>
<gene>
    <name evidence="4" type="ORF">Ahy_B06g082330</name>
</gene>
<keyword evidence="1" id="KW-1133">Transmembrane helix</keyword>
<accession>A0A444YNE9</accession>
<name>A0A444YNE9_ARAHY</name>
<dbReference type="Pfam" id="PF08241">
    <property type="entry name" value="Methyltransf_11"/>
    <property type="match status" value="1"/>
</dbReference>
<keyword evidence="5" id="KW-1185">Reference proteome</keyword>
<dbReference type="PANTHER" id="PTHR47291">
    <property type="entry name" value="PEPTIDE UPSTREAM PROTEIN"/>
    <property type="match status" value="1"/>
</dbReference>
<evidence type="ECO:0000313" key="4">
    <source>
        <dbReference type="EMBL" id="RYR03408.1"/>
    </source>
</evidence>
<evidence type="ECO:0000256" key="1">
    <source>
        <dbReference type="SAM" id="Phobius"/>
    </source>
</evidence>
<proteinExistence type="predicted"/>
<organism evidence="4 5">
    <name type="scientific">Arachis hypogaea</name>
    <name type="common">Peanut</name>
    <dbReference type="NCBI Taxonomy" id="3818"/>
    <lineage>
        <taxon>Eukaryota</taxon>
        <taxon>Viridiplantae</taxon>
        <taxon>Streptophyta</taxon>
        <taxon>Embryophyta</taxon>
        <taxon>Tracheophyta</taxon>
        <taxon>Spermatophyta</taxon>
        <taxon>Magnoliopsida</taxon>
        <taxon>eudicotyledons</taxon>
        <taxon>Gunneridae</taxon>
        <taxon>Pentapetalae</taxon>
        <taxon>rosids</taxon>
        <taxon>fabids</taxon>
        <taxon>Fabales</taxon>
        <taxon>Fabaceae</taxon>
        <taxon>Papilionoideae</taxon>
        <taxon>50 kb inversion clade</taxon>
        <taxon>dalbergioids sensu lato</taxon>
        <taxon>Dalbergieae</taxon>
        <taxon>Pterocarpus clade</taxon>
        <taxon>Arachis</taxon>
    </lineage>
</organism>
<dbReference type="Pfam" id="PF25276">
    <property type="entry name" value="DUF7870"/>
    <property type="match status" value="1"/>
</dbReference>
<feature type="transmembrane region" description="Helical" evidence="1">
    <location>
        <begin position="50"/>
        <end position="69"/>
    </location>
</feature>
<protein>
    <submittedName>
        <fullName evidence="4">Uncharacterized protein</fullName>
    </submittedName>
</protein>
<keyword evidence="1" id="KW-0472">Membrane</keyword>
<dbReference type="PANTHER" id="PTHR47291:SF1">
    <property type="entry name" value="PEPTIDE UPSTREAM PROTEIN"/>
    <property type="match status" value="1"/>
</dbReference>
<dbReference type="InterPro" id="IPR057192">
    <property type="entry name" value="DUF7870"/>
</dbReference>
<dbReference type="InterPro" id="IPR013216">
    <property type="entry name" value="Methyltransf_11"/>
</dbReference>
<evidence type="ECO:0000259" key="3">
    <source>
        <dbReference type="Pfam" id="PF25276"/>
    </source>
</evidence>
<feature type="domain" description="DUF7870" evidence="3">
    <location>
        <begin position="423"/>
        <end position="508"/>
    </location>
</feature>
<feature type="domain" description="Methyltransferase type 11" evidence="2">
    <location>
        <begin position="145"/>
        <end position="220"/>
    </location>
</feature>
<keyword evidence="1" id="KW-0812">Transmembrane</keyword>
<dbReference type="SUPFAM" id="SSF53335">
    <property type="entry name" value="S-adenosyl-L-methionine-dependent methyltransferases"/>
    <property type="match status" value="1"/>
</dbReference>
<dbReference type="EMBL" id="SDMP01000016">
    <property type="protein sequence ID" value="RYR03408.1"/>
    <property type="molecule type" value="Genomic_DNA"/>
</dbReference>
<dbReference type="Proteomes" id="UP000289738">
    <property type="component" value="Chromosome B06"/>
</dbReference>
<evidence type="ECO:0000259" key="2">
    <source>
        <dbReference type="Pfam" id="PF08241"/>
    </source>
</evidence>
<comment type="caution">
    <text evidence="4">The sequence shown here is derived from an EMBL/GenBank/DDBJ whole genome shotgun (WGS) entry which is preliminary data.</text>
</comment>
<reference evidence="4 5" key="1">
    <citation type="submission" date="2019-01" db="EMBL/GenBank/DDBJ databases">
        <title>Sequencing of cultivated peanut Arachis hypogaea provides insights into genome evolution and oil improvement.</title>
        <authorList>
            <person name="Chen X."/>
        </authorList>
    </citation>
    <scope>NUCLEOTIDE SEQUENCE [LARGE SCALE GENOMIC DNA]</scope>
    <source>
        <strain evidence="5">cv. Fuhuasheng</strain>
        <tissue evidence="4">Leaves</tissue>
    </source>
</reference>
<sequence>MGTMMGGGLWYESSPKRVPRGVWLRFQISMGVLVAIKLQILKGSIARRVFFRSIMLASAISIVSLLRAFSAFDLADLAPVTLTYTDCVAAGSEMRFENATLQSRVLSTFWSSFYCEKDENLTVNVVNDLMKKQLLNCGAKSLCVGEGSAMAVAAMKHMGFSSVTGVHRHRFFSLKQKKIVYELNYQDCSFDFVLSRDLDKVSVPALLVLEVERVLKPGGVGALLVGPTGSNSIPNDLIRSATPVSSLLRSSTVLHVGSVGDLNLVVFRKRVENDTVSGAFYQYPLPADCSSISLTKPLIQLMEPLVSQKPPLGYEKMVPYLPKFVDVSSRKRMVYIDINGGREILNANDNPSDWFLPSYPISQKDFNVYFVHYNTSVMLSYVKRPGVTFVYYPGLAGKAAAKANLDAADDDDGDLEPFVGEDEFDFLAWFKETVQYADFVVLKMNAGNAEMKFLLDVFESGAICFVDELFLRCPESGNDDEKTGMGKDSCMDIYKGLRSNGVYVHQWWAD</sequence>
<dbReference type="InterPro" id="IPR029063">
    <property type="entry name" value="SAM-dependent_MTases_sf"/>
</dbReference>
<dbReference type="AlphaFoldDB" id="A0A444YNE9"/>
<evidence type="ECO:0000313" key="5">
    <source>
        <dbReference type="Proteomes" id="UP000289738"/>
    </source>
</evidence>